<gene>
    <name evidence="8" type="ORF">Q604_UNBC18450G0002</name>
</gene>
<evidence type="ECO:0000256" key="6">
    <source>
        <dbReference type="SAM" id="Phobius"/>
    </source>
</evidence>
<dbReference type="Pfam" id="PF02687">
    <property type="entry name" value="FtsX"/>
    <property type="match status" value="1"/>
</dbReference>
<comment type="subcellular location">
    <subcellularLocation>
        <location evidence="1">Cell membrane</location>
        <topology evidence="1">Multi-pass membrane protein</topology>
    </subcellularLocation>
</comment>
<evidence type="ECO:0000256" key="3">
    <source>
        <dbReference type="ARBA" id="ARBA00022692"/>
    </source>
</evidence>
<evidence type="ECO:0000256" key="5">
    <source>
        <dbReference type="ARBA" id="ARBA00023136"/>
    </source>
</evidence>
<feature type="transmembrane region" description="Helical" evidence="6">
    <location>
        <begin position="21"/>
        <end position="42"/>
    </location>
</feature>
<sequence length="98" mass="11061">IMESVGMTKKQIKKMLTYEGLYYAGITLGMIFTLGLGIIYVIAEMTQNLADYAKFIFPTSQLIFLVIVIILVCSITPGIVYKFSSKQSVIDRLREINK</sequence>
<evidence type="ECO:0000256" key="4">
    <source>
        <dbReference type="ARBA" id="ARBA00022989"/>
    </source>
</evidence>
<protein>
    <recommendedName>
        <fullName evidence="7">ABC3 transporter permease C-terminal domain-containing protein</fullName>
    </recommendedName>
</protein>
<comment type="caution">
    <text evidence="8">The sequence shown here is derived from an EMBL/GenBank/DDBJ whole genome shotgun (WGS) entry which is preliminary data.</text>
</comment>
<dbReference type="EMBL" id="AZMM01018450">
    <property type="protein sequence ID" value="ETJ19995.1"/>
    <property type="molecule type" value="Genomic_DNA"/>
</dbReference>
<dbReference type="InterPro" id="IPR003838">
    <property type="entry name" value="ABC3_permease_C"/>
</dbReference>
<evidence type="ECO:0000256" key="1">
    <source>
        <dbReference type="ARBA" id="ARBA00004651"/>
    </source>
</evidence>
<accession>W1WSC2</accession>
<keyword evidence="3 6" id="KW-0812">Transmembrane</keyword>
<organism evidence="8">
    <name type="scientific">human gut metagenome</name>
    <dbReference type="NCBI Taxonomy" id="408170"/>
    <lineage>
        <taxon>unclassified sequences</taxon>
        <taxon>metagenomes</taxon>
        <taxon>organismal metagenomes</taxon>
    </lineage>
</organism>
<dbReference type="AlphaFoldDB" id="W1WSC2"/>
<dbReference type="GO" id="GO:0005886">
    <property type="term" value="C:plasma membrane"/>
    <property type="evidence" value="ECO:0007669"/>
    <property type="project" value="UniProtKB-SubCell"/>
</dbReference>
<evidence type="ECO:0000313" key="8">
    <source>
        <dbReference type="EMBL" id="ETJ19995.1"/>
    </source>
</evidence>
<keyword evidence="5 6" id="KW-0472">Membrane</keyword>
<name>W1WSC2_9ZZZZ</name>
<feature type="non-terminal residue" evidence="8">
    <location>
        <position position="1"/>
    </location>
</feature>
<reference evidence="8" key="1">
    <citation type="submission" date="2013-12" db="EMBL/GenBank/DDBJ databases">
        <title>A Varibaculum cambriense genome reconstructed from a premature infant gut community with otherwise low bacterial novelty that shifts toward anaerobic metabolism during the third week of life.</title>
        <authorList>
            <person name="Brown C.T."/>
            <person name="Sharon I."/>
            <person name="Thomas B.C."/>
            <person name="Castelle C.J."/>
            <person name="Morowitz M.J."/>
            <person name="Banfield J.F."/>
        </authorList>
    </citation>
    <scope>NUCLEOTIDE SEQUENCE</scope>
</reference>
<evidence type="ECO:0000256" key="2">
    <source>
        <dbReference type="ARBA" id="ARBA00022475"/>
    </source>
</evidence>
<feature type="domain" description="ABC3 transporter permease C-terminal" evidence="7">
    <location>
        <begin position="1"/>
        <end position="88"/>
    </location>
</feature>
<keyword evidence="2" id="KW-1003">Cell membrane</keyword>
<feature type="transmembrane region" description="Helical" evidence="6">
    <location>
        <begin position="62"/>
        <end position="84"/>
    </location>
</feature>
<proteinExistence type="predicted"/>
<evidence type="ECO:0000259" key="7">
    <source>
        <dbReference type="Pfam" id="PF02687"/>
    </source>
</evidence>
<keyword evidence="4 6" id="KW-1133">Transmembrane helix</keyword>